<evidence type="ECO:0000313" key="1">
    <source>
        <dbReference type="EMBL" id="MDT0575850.1"/>
    </source>
</evidence>
<reference evidence="1 2" key="1">
    <citation type="submission" date="2023-09" db="EMBL/GenBank/DDBJ databases">
        <authorList>
            <person name="Rey-Velasco X."/>
        </authorList>
    </citation>
    <scope>NUCLEOTIDE SEQUENCE [LARGE SCALE GENOMIC DNA]</scope>
    <source>
        <strain evidence="1 2">F390</strain>
    </source>
</reference>
<comment type="caution">
    <text evidence="1">The sequence shown here is derived from an EMBL/GenBank/DDBJ whole genome shotgun (WGS) entry which is preliminary data.</text>
</comment>
<keyword evidence="2" id="KW-1185">Reference proteome</keyword>
<evidence type="ECO:0000313" key="2">
    <source>
        <dbReference type="Proteomes" id="UP001259803"/>
    </source>
</evidence>
<gene>
    <name evidence="1" type="ORF">RM533_06595</name>
</gene>
<protein>
    <submittedName>
        <fullName evidence="1">Uncharacterized protein</fullName>
    </submittedName>
</protein>
<accession>A0ABU2ZHI8</accession>
<dbReference type="EMBL" id="JAVRHS010000004">
    <property type="protein sequence ID" value="MDT0575850.1"/>
    <property type="molecule type" value="Genomic_DNA"/>
</dbReference>
<proteinExistence type="predicted"/>
<name>A0ABU2ZHI8_9SPHN</name>
<dbReference type="Proteomes" id="UP001259803">
    <property type="component" value="Unassembled WGS sequence"/>
</dbReference>
<organism evidence="1 2">
    <name type="scientific">Croceicoccus esteveae</name>
    <dbReference type="NCBI Taxonomy" id="3075597"/>
    <lineage>
        <taxon>Bacteria</taxon>
        <taxon>Pseudomonadati</taxon>
        <taxon>Pseudomonadota</taxon>
        <taxon>Alphaproteobacteria</taxon>
        <taxon>Sphingomonadales</taxon>
        <taxon>Erythrobacteraceae</taxon>
        <taxon>Croceicoccus</taxon>
    </lineage>
</organism>
<dbReference type="RefSeq" id="WP_311340432.1">
    <property type="nucleotide sequence ID" value="NZ_JAVRHS010000004.1"/>
</dbReference>
<sequence length="113" mass="12197">MRPKLAVSSTLSANTRDLRVVFDVVRFTDVRRRNDNQVARAADEALRLGAFRTAGMVPASNDPFDVVGSVPYSLYPSSNRKNGNGAPRSGSFRAGASSLRWPVLLDQSTATVA</sequence>